<dbReference type="Proteomes" id="UP000886998">
    <property type="component" value="Unassembled WGS sequence"/>
</dbReference>
<comment type="caution">
    <text evidence="2">The sequence shown here is derived from an EMBL/GenBank/DDBJ whole genome shotgun (WGS) entry which is preliminary data.</text>
</comment>
<dbReference type="AlphaFoldDB" id="A0A8X6MAB7"/>
<dbReference type="OrthoDB" id="10400067at2759"/>
<dbReference type="EMBL" id="BMAV01025373">
    <property type="protein sequence ID" value="GFS41060.1"/>
    <property type="molecule type" value="Genomic_DNA"/>
</dbReference>
<proteinExistence type="predicted"/>
<reference evidence="2" key="1">
    <citation type="submission" date="2020-08" db="EMBL/GenBank/DDBJ databases">
        <title>Multicomponent nature underlies the extraordinary mechanical properties of spider dragline silk.</title>
        <authorList>
            <person name="Kono N."/>
            <person name="Nakamura H."/>
            <person name="Mori M."/>
            <person name="Yoshida Y."/>
            <person name="Ohtoshi R."/>
            <person name="Malay A.D."/>
            <person name="Moran D.A.P."/>
            <person name="Tomita M."/>
            <person name="Numata K."/>
            <person name="Arakawa K."/>
        </authorList>
    </citation>
    <scope>NUCLEOTIDE SEQUENCE</scope>
</reference>
<keyword evidence="3" id="KW-1185">Reference proteome</keyword>
<sequence length="260" mass="28969">MRYQSARAPFGKRPQGSFSPNCEQPPNDFCTTTMLMTEDNQSHYHESTMSEKVLLMVLPREPRVEKNWKKLVAGGAKGPHFTNDSLKPRDPVRQQLNSPRSRKVAKICNQSSKGSIAPKKIHLSWRCLDPIRESRTSNSLQCRSIYSSHFLDFELQASVGRTDGAIYIQRREREVDVLTPSVSPVVPTRADYDAISQGSGGIDKHFVLVCGSALAPVDKQFASLRPSGKRNSELCCDPGGVIYCAGRTNNVFCLPGLLWE</sequence>
<name>A0A8X6MAB7_9ARAC</name>
<evidence type="ECO:0000313" key="2">
    <source>
        <dbReference type="EMBL" id="GFS41060.1"/>
    </source>
</evidence>
<feature type="region of interest" description="Disordered" evidence="1">
    <location>
        <begin position="74"/>
        <end position="102"/>
    </location>
</feature>
<protein>
    <submittedName>
        <fullName evidence="2">Uncharacterized protein</fullName>
    </submittedName>
</protein>
<accession>A0A8X6MAB7</accession>
<organism evidence="2 3">
    <name type="scientific">Trichonephila inaurata madagascariensis</name>
    <dbReference type="NCBI Taxonomy" id="2747483"/>
    <lineage>
        <taxon>Eukaryota</taxon>
        <taxon>Metazoa</taxon>
        <taxon>Ecdysozoa</taxon>
        <taxon>Arthropoda</taxon>
        <taxon>Chelicerata</taxon>
        <taxon>Arachnida</taxon>
        <taxon>Araneae</taxon>
        <taxon>Araneomorphae</taxon>
        <taxon>Entelegynae</taxon>
        <taxon>Araneoidea</taxon>
        <taxon>Nephilidae</taxon>
        <taxon>Trichonephila</taxon>
        <taxon>Trichonephila inaurata</taxon>
    </lineage>
</organism>
<gene>
    <name evidence="2" type="ORF">TNIN_426911</name>
</gene>
<evidence type="ECO:0000256" key="1">
    <source>
        <dbReference type="SAM" id="MobiDB-lite"/>
    </source>
</evidence>
<evidence type="ECO:0000313" key="3">
    <source>
        <dbReference type="Proteomes" id="UP000886998"/>
    </source>
</evidence>
<feature type="region of interest" description="Disordered" evidence="1">
    <location>
        <begin position="1"/>
        <end position="24"/>
    </location>
</feature>